<reference evidence="1" key="1">
    <citation type="submission" date="2014-11" db="EMBL/GenBank/DDBJ databases">
        <authorList>
            <person name="Amaro Gonzalez C."/>
        </authorList>
    </citation>
    <scope>NUCLEOTIDE SEQUENCE</scope>
</reference>
<reference evidence="1" key="2">
    <citation type="journal article" date="2015" name="Fish Shellfish Immunol.">
        <title>Early steps in the European eel (Anguilla anguilla)-Vibrio vulnificus interaction in the gills: Role of the RtxA13 toxin.</title>
        <authorList>
            <person name="Callol A."/>
            <person name="Pajuelo D."/>
            <person name="Ebbesson L."/>
            <person name="Teles M."/>
            <person name="MacKenzie S."/>
            <person name="Amaro C."/>
        </authorList>
    </citation>
    <scope>NUCLEOTIDE SEQUENCE</scope>
</reference>
<organism evidence="1">
    <name type="scientific">Anguilla anguilla</name>
    <name type="common">European freshwater eel</name>
    <name type="synonym">Muraena anguilla</name>
    <dbReference type="NCBI Taxonomy" id="7936"/>
    <lineage>
        <taxon>Eukaryota</taxon>
        <taxon>Metazoa</taxon>
        <taxon>Chordata</taxon>
        <taxon>Craniata</taxon>
        <taxon>Vertebrata</taxon>
        <taxon>Euteleostomi</taxon>
        <taxon>Actinopterygii</taxon>
        <taxon>Neopterygii</taxon>
        <taxon>Teleostei</taxon>
        <taxon>Anguilliformes</taxon>
        <taxon>Anguillidae</taxon>
        <taxon>Anguilla</taxon>
    </lineage>
</organism>
<evidence type="ECO:0000313" key="1">
    <source>
        <dbReference type="EMBL" id="JAH91246.1"/>
    </source>
</evidence>
<sequence>MHLLPDHRQYTEDTVLTDLTVHAIGLDFAYSKEATSLYINTLYILNPLKRKL</sequence>
<dbReference type="EMBL" id="GBXM01017331">
    <property type="protein sequence ID" value="JAH91246.1"/>
    <property type="molecule type" value="Transcribed_RNA"/>
</dbReference>
<name>A0A0E9WLT7_ANGAN</name>
<protein>
    <submittedName>
        <fullName evidence="1">Uncharacterized protein</fullName>
    </submittedName>
</protein>
<dbReference type="AlphaFoldDB" id="A0A0E9WLT7"/>
<proteinExistence type="predicted"/>
<accession>A0A0E9WLT7</accession>